<proteinExistence type="inferred from homology"/>
<dbReference type="PANTHER" id="PTHR43827">
    <property type="entry name" value="2,5-DIKETO-D-GLUCONIC ACID REDUCTASE"/>
    <property type="match status" value="1"/>
</dbReference>
<keyword evidence="6" id="KW-1185">Reference proteome</keyword>
<dbReference type="Proteomes" id="UP001286174">
    <property type="component" value="Unassembled WGS sequence"/>
</dbReference>
<dbReference type="Gene3D" id="3.20.20.100">
    <property type="entry name" value="NADP-dependent oxidoreductase domain"/>
    <property type="match status" value="1"/>
</dbReference>
<dbReference type="RefSeq" id="WP_108775453.1">
    <property type="nucleotide sequence ID" value="NZ_JALBUR010000008.1"/>
</dbReference>
<protein>
    <submittedName>
        <fullName evidence="5">Aldo/keto reductase</fullName>
    </submittedName>
</protein>
<dbReference type="PRINTS" id="PR00069">
    <property type="entry name" value="ALDKETRDTASE"/>
</dbReference>
<keyword evidence="2" id="KW-0521">NADP</keyword>
<name>A0AB35U6C6_9FIRM</name>
<reference evidence="5 6" key="1">
    <citation type="submission" date="2022-03" db="EMBL/GenBank/DDBJ databases">
        <title>Novel taxa within the pig intestine.</title>
        <authorList>
            <person name="Wylensek D."/>
            <person name="Bishof K."/>
            <person name="Afrizal A."/>
            <person name="Clavel T."/>
        </authorList>
    </citation>
    <scope>NUCLEOTIDE SEQUENCE [LARGE SCALE GENOMIC DNA]</scope>
    <source>
        <strain evidence="5 6">CLA-KB-P133</strain>
    </source>
</reference>
<comment type="caution">
    <text evidence="5">The sequence shown here is derived from an EMBL/GenBank/DDBJ whole genome shotgun (WGS) entry which is preliminary data.</text>
</comment>
<dbReference type="AlphaFoldDB" id="A0AB35U6C6"/>
<gene>
    <name evidence="5" type="ORF">MOZ60_04595</name>
</gene>
<sequence>MHAINETVTNLHNGVRVPTLGYRVIPGHANTVNNVLTALSAGIRHFDISSHPDVEKAFAKAASKTNVPREELFLTVRIANEDHGYERAIHAFRNSLTRLQTDYADLLMIDWPNPKMYRDNYEQMAIETWKALETAYKSGAARAIGVANYEARHIEFCLEHSEIAPMVNEARIYPGFPFTDNLYCANEHRIQTEGFLPENYQAVLQSRELGIFAEKYKVTPLQIFVRYLFEKGCIALLYGEDQKELESCFNAYNFQLNPDDVKYMDVMKNYGPENINPDEADF</sequence>
<organism evidence="5 6">
    <name type="scientific">Grylomicrobium aquisgranensis</name>
    <dbReference type="NCBI Taxonomy" id="2926318"/>
    <lineage>
        <taxon>Bacteria</taxon>
        <taxon>Bacillati</taxon>
        <taxon>Bacillota</taxon>
        <taxon>Erysipelotrichia</taxon>
        <taxon>Erysipelotrichales</taxon>
        <taxon>Erysipelotrichaceae</taxon>
        <taxon>Grylomicrobium</taxon>
    </lineage>
</organism>
<dbReference type="GO" id="GO:0016616">
    <property type="term" value="F:oxidoreductase activity, acting on the CH-OH group of donors, NAD or NADP as acceptor"/>
    <property type="evidence" value="ECO:0007669"/>
    <property type="project" value="UniProtKB-ARBA"/>
</dbReference>
<evidence type="ECO:0000313" key="5">
    <source>
        <dbReference type="EMBL" id="MDX8419372.1"/>
    </source>
</evidence>
<dbReference type="InterPro" id="IPR020471">
    <property type="entry name" value="AKR"/>
</dbReference>
<comment type="similarity">
    <text evidence="1">Belongs to the aldo/keto reductase family.</text>
</comment>
<dbReference type="EMBL" id="JALBUR010000008">
    <property type="protein sequence ID" value="MDX8419372.1"/>
    <property type="molecule type" value="Genomic_DNA"/>
</dbReference>
<evidence type="ECO:0000256" key="2">
    <source>
        <dbReference type="ARBA" id="ARBA00022857"/>
    </source>
</evidence>
<dbReference type="SUPFAM" id="SSF51430">
    <property type="entry name" value="NAD(P)-linked oxidoreductase"/>
    <property type="match status" value="1"/>
</dbReference>
<evidence type="ECO:0000313" key="6">
    <source>
        <dbReference type="Proteomes" id="UP001286174"/>
    </source>
</evidence>
<evidence type="ECO:0000256" key="1">
    <source>
        <dbReference type="ARBA" id="ARBA00007905"/>
    </source>
</evidence>
<dbReference type="InterPro" id="IPR023210">
    <property type="entry name" value="NADP_OxRdtase_dom"/>
</dbReference>
<accession>A0AB35U6C6</accession>
<dbReference type="InterPro" id="IPR036812">
    <property type="entry name" value="NAD(P)_OxRdtase_dom_sf"/>
</dbReference>
<feature type="domain" description="NADP-dependent oxidoreductase" evidence="4">
    <location>
        <begin position="34"/>
        <end position="171"/>
    </location>
</feature>
<dbReference type="PANTHER" id="PTHR43827:SF3">
    <property type="entry name" value="NADP-DEPENDENT OXIDOREDUCTASE DOMAIN-CONTAINING PROTEIN"/>
    <property type="match status" value="1"/>
</dbReference>
<evidence type="ECO:0000259" key="4">
    <source>
        <dbReference type="Pfam" id="PF00248"/>
    </source>
</evidence>
<dbReference type="Pfam" id="PF00248">
    <property type="entry name" value="Aldo_ket_red"/>
    <property type="match status" value="1"/>
</dbReference>
<evidence type="ECO:0000256" key="3">
    <source>
        <dbReference type="ARBA" id="ARBA00023002"/>
    </source>
</evidence>
<dbReference type="CDD" id="cd19071">
    <property type="entry name" value="AKR_AKR1-5-like"/>
    <property type="match status" value="1"/>
</dbReference>
<keyword evidence="3" id="KW-0560">Oxidoreductase</keyword>